<comment type="caution">
    <text evidence="9">The sequence shown here is derived from an EMBL/GenBank/DDBJ whole genome shotgun (WGS) entry which is preliminary data.</text>
</comment>
<feature type="non-terminal residue" evidence="9">
    <location>
        <position position="1"/>
    </location>
</feature>
<dbReference type="RefSeq" id="WP_378531139.1">
    <property type="nucleotide sequence ID" value="NZ_JBHSBH010000004.1"/>
</dbReference>
<keyword evidence="5" id="KW-0456">Lyase</keyword>
<reference evidence="10" key="1">
    <citation type="journal article" date="2019" name="Int. J. Syst. Evol. Microbiol.">
        <title>The Global Catalogue of Microorganisms (GCM) 10K type strain sequencing project: providing services to taxonomists for standard genome sequencing and annotation.</title>
        <authorList>
            <consortium name="The Broad Institute Genomics Platform"/>
            <consortium name="The Broad Institute Genome Sequencing Center for Infectious Disease"/>
            <person name="Wu L."/>
            <person name="Ma J."/>
        </authorList>
    </citation>
    <scope>NUCLEOTIDE SEQUENCE [LARGE SCALE GENOMIC DNA]</scope>
    <source>
        <strain evidence="10">TBRC 1826</strain>
    </source>
</reference>
<keyword evidence="10" id="KW-1185">Reference proteome</keyword>
<proteinExistence type="inferred from homology"/>
<dbReference type="InterPro" id="IPR003770">
    <property type="entry name" value="MLTG-like"/>
</dbReference>
<sequence>AEVEADGWHDDEADPEEPPRPRRGRGRGAREEDERGPRAEGGRRSRRAAPVPADDEDAAEEPDDTESAAESGAPRSRRGRGQRGHGTRGTDPRRRGRAADKRGKKGNQKGKKSKKGIAIVVAVAVVAVAGGGYVTRQYLFPPDFDGEGSGEVEVTVDEGASGAAVASTLEEQGVVASSRAFLNALDGQGAGVTPGTYTLREGMSGAAAVALLLDPSSRVGVQVTIREGLRSTEILAAFAENTDLSIEELEAAYADTQALGLPEYAEEGPEGYLFPDTYAVAPGDEAPEVLQRMVARFDQAAQSTNLESAAAERDLTPNEVMAIAAIVQAESGTAEDMPKIARVVYNRLEQGMELGMDSTCFYVIEEFGIALTNTQLAACKEAESGYATYGRTGLPVGPIVSPGEEAIQAALSPADGAWLYFVATDPENGVTEYAETYEEFEVLKAEFEANRGDL</sequence>
<gene>
    <name evidence="9" type="primary">mltG</name>
    <name evidence="9" type="ORF">ACFOVU_07565</name>
</gene>
<evidence type="ECO:0000256" key="3">
    <source>
        <dbReference type="ARBA" id="ARBA00022989"/>
    </source>
</evidence>
<feature type="compositionally biased region" description="Basic and acidic residues" evidence="7">
    <location>
        <begin position="88"/>
        <end position="101"/>
    </location>
</feature>
<evidence type="ECO:0000256" key="7">
    <source>
        <dbReference type="SAM" id="MobiDB-lite"/>
    </source>
</evidence>
<keyword evidence="1" id="KW-1003">Cell membrane</keyword>
<feature type="compositionally biased region" description="Basic residues" evidence="7">
    <location>
        <begin position="102"/>
        <end position="113"/>
    </location>
</feature>
<feature type="compositionally biased region" description="Acidic residues" evidence="7">
    <location>
        <begin position="53"/>
        <end position="67"/>
    </location>
</feature>
<evidence type="ECO:0000256" key="4">
    <source>
        <dbReference type="ARBA" id="ARBA00023136"/>
    </source>
</evidence>
<keyword evidence="6" id="KW-0961">Cell wall biogenesis/degradation</keyword>
<feature type="compositionally biased region" description="Basic residues" evidence="7">
    <location>
        <begin position="75"/>
        <end position="86"/>
    </location>
</feature>
<evidence type="ECO:0000313" key="10">
    <source>
        <dbReference type="Proteomes" id="UP001595847"/>
    </source>
</evidence>
<dbReference type="Proteomes" id="UP001595847">
    <property type="component" value="Unassembled WGS sequence"/>
</dbReference>
<feature type="compositionally biased region" description="Basic and acidic residues" evidence="7">
    <location>
        <begin position="28"/>
        <end position="43"/>
    </location>
</feature>
<dbReference type="Gene3D" id="3.30.1490.480">
    <property type="entry name" value="Endolytic murein transglycosylase"/>
    <property type="match status" value="1"/>
</dbReference>
<keyword evidence="3 8" id="KW-1133">Transmembrane helix</keyword>
<dbReference type="EMBL" id="JBHSBH010000004">
    <property type="protein sequence ID" value="MFC3995767.1"/>
    <property type="molecule type" value="Genomic_DNA"/>
</dbReference>
<accession>A0ABV8FI25</accession>
<name>A0ABV8FI25_9ACTN</name>
<evidence type="ECO:0000313" key="9">
    <source>
        <dbReference type="EMBL" id="MFC3995767.1"/>
    </source>
</evidence>
<evidence type="ECO:0000256" key="6">
    <source>
        <dbReference type="ARBA" id="ARBA00023316"/>
    </source>
</evidence>
<keyword evidence="2 8" id="KW-0812">Transmembrane</keyword>
<dbReference type="Pfam" id="PF02618">
    <property type="entry name" value="YceG"/>
    <property type="match status" value="1"/>
</dbReference>
<evidence type="ECO:0000256" key="1">
    <source>
        <dbReference type="ARBA" id="ARBA00022475"/>
    </source>
</evidence>
<evidence type="ECO:0000256" key="8">
    <source>
        <dbReference type="SAM" id="Phobius"/>
    </source>
</evidence>
<organism evidence="9 10">
    <name type="scientific">Nocardiopsis sediminis</name>
    <dbReference type="NCBI Taxonomy" id="1778267"/>
    <lineage>
        <taxon>Bacteria</taxon>
        <taxon>Bacillati</taxon>
        <taxon>Actinomycetota</taxon>
        <taxon>Actinomycetes</taxon>
        <taxon>Streptosporangiales</taxon>
        <taxon>Nocardiopsidaceae</taxon>
        <taxon>Nocardiopsis</taxon>
    </lineage>
</organism>
<feature type="transmembrane region" description="Helical" evidence="8">
    <location>
        <begin position="116"/>
        <end position="134"/>
    </location>
</feature>
<evidence type="ECO:0000256" key="5">
    <source>
        <dbReference type="ARBA" id="ARBA00023239"/>
    </source>
</evidence>
<dbReference type="NCBIfam" id="TIGR00247">
    <property type="entry name" value="endolytic transglycosylase MltG"/>
    <property type="match status" value="1"/>
</dbReference>
<feature type="compositionally biased region" description="Basic and acidic residues" evidence="7">
    <location>
        <begin position="1"/>
        <end position="10"/>
    </location>
</feature>
<dbReference type="HAMAP" id="MF_02065">
    <property type="entry name" value="MltG"/>
    <property type="match status" value="1"/>
</dbReference>
<protein>
    <submittedName>
        <fullName evidence="9">Endolytic transglycosylase MltG</fullName>
    </submittedName>
</protein>
<evidence type="ECO:0000256" key="2">
    <source>
        <dbReference type="ARBA" id="ARBA00022692"/>
    </source>
</evidence>
<keyword evidence="4 8" id="KW-0472">Membrane</keyword>
<dbReference type="PANTHER" id="PTHR30518">
    <property type="entry name" value="ENDOLYTIC MUREIN TRANSGLYCOSYLASE"/>
    <property type="match status" value="1"/>
</dbReference>
<dbReference type="PANTHER" id="PTHR30518:SF2">
    <property type="entry name" value="ENDOLYTIC MUREIN TRANSGLYCOSYLASE"/>
    <property type="match status" value="1"/>
</dbReference>
<feature type="region of interest" description="Disordered" evidence="7">
    <location>
        <begin position="1"/>
        <end position="113"/>
    </location>
</feature>